<gene>
    <name evidence="2" type="ORF">EVA_00228</name>
</gene>
<dbReference type="InterPro" id="IPR032676">
    <property type="entry name" value="YkuD_2"/>
</dbReference>
<dbReference type="EMBL" id="AMCI01000005">
    <property type="protein sequence ID" value="EJX11111.1"/>
    <property type="molecule type" value="Genomic_DNA"/>
</dbReference>
<feature type="region of interest" description="Disordered" evidence="1">
    <location>
        <begin position="25"/>
        <end position="52"/>
    </location>
</feature>
<dbReference type="PANTHER" id="PTHR38477:SF1">
    <property type="entry name" value="MUREIN L,D-TRANSPEPTIDASE CATALYTIC DOMAIN FAMILY PROTEIN"/>
    <property type="match status" value="1"/>
</dbReference>
<dbReference type="Pfam" id="PF13645">
    <property type="entry name" value="YkuD_2"/>
    <property type="match status" value="1"/>
</dbReference>
<proteinExistence type="predicted"/>
<sequence>MQKLGLLLFLSILFYPLTASQSIASAEEERVNPTPSTSVKNDKEAWLHPTIHSTTEPRWTSTHLWGEASEAMEVMEATAAKQLYDEMQLEGEVDQTAFLQAWTGYQRITEKKKPILTLIDFTKPSTEERLFVFDLEQKKLLFTSVVAHGKNSGGNYATSFSNKVGSYQSSLGFYLTGHTYQGRNGYSLLLDGLEKGINDRARERAIVVHGAAYANPSVCRSGRLGRSFGCPALPQALTRPIINAIKDGSVLFIYANQPEYNQHSTIL</sequence>
<protein>
    <recommendedName>
        <fullName evidence="3">Murein L,D-transpeptidase catalytic domain family protein</fullName>
    </recommendedName>
</protein>
<organism evidence="2">
    <name type="scientific">gut metagenome</name>
    <dbReference type="NCBI Taxonomy" id="749906"/>
    <lineage>
        <taxon>unclassified sequences</taxon>
        <taxon>metagenomes</taxon>
        <taxon>organismal metagenomes</taxon>
    </lineage>
</organism>
<evidence type="ECO:0008006" key="3">
    <source>
        <dbReference type="Google" id="ProtNLM"/>
    </source>
</evidence>
<comment type="caution">
    <text evidence="2">The sequence shown here is derived from an EMBL/GenBank/DDBJ whole genome shotgun (WGS) entry which is preliminary data.</text>
</comment>
<evidence type="ECO:0000256" key="1">
    <source>
        <dbReference type="SAM" id="MobiDB-lite"/>
    </source>
</evidence>
<accession>J9DDP3</accession>
<reference evidence="2" key="1">
    <citation type="journal article" date="2012" name="PLoS ONE">
        <title>Gene sets for utilization of primary and secondary nutrition supplies in the distal gut of endangered iberian lynx.</title>
        <authorList>
            <person name="Alcaide M."/>
            <person name="Messina E."/>
            <person name="Richter M."/>
            <person name="Bargiela R."/>
            <person name="Peplies J."/>
            <person name="Huws S.A."/>
            <person name="Newbold C.J."/>
            <person name="Golyshin P.N."/>
            <person name="Simon M.A."/>
            <person name="Lopez G."/>
            <person name="Yakimov M.M."/>
            <person name="Ferrer M."/>
        </authorList>
    </citation>
    <scope>NUCLEOTIDE SEQUENCE</scope>
</reference>
<dbReference type="AlphaFoldDB" id="J9DDP3"/>
<dbReference type="PANTHER" id="PTHR38477">
    <property type="entry name" value="HYPOTHETICAL EXPORTED PROTEIN"/>
    <property type="match status" value="1"/>
</dbReference>
<evidence type="ECO:0000313" key="2">
    <source>
        <dbReference type="EMBL" id="EJX11111.1"/>
    </source>
</evidence>
<name>J9DDP3_9ZZZZ</name>